<dbReference type="GO" id="GO:0009011">
    <property type="term" value="F:alpha-1,4-glucan glucosyltransferase (ADP-glucose donor) activity"/>
    <property type="evidence" value="ECO:0007669"/>
    <property type="project" value="UniProtKB-EC"/>
</dbReference>
<accession>A0A5C6C7C4</accession>
<keyword evidence="2" id="KW-1185">Reference proteome</keyword>
<dbReference type="Gene3D" id="3.40.50.2000">
    <property type="entry name" value="Glycogen Phosphorylase B"/>
    <property type="match status" value="2"/>
</dbReference>
<comment type="caution">
    <text evidence="1">The sequence shown here is derived from an EMBL/GenBank/DDBJ whole genome shotgun (WGS) entry which is preliminary data.</text>
</comment>
<evidence type="ECO:0000313" key="1">
    <source>
        <dbReference type="EMBL" id="TWU20540.1"/>
    </source>
</evidence>
<reference evidence="1 2" key="1">
    <citation type="submission" date="2019-02" db="EMBL/GenBank/DDBJ databases">
        <title>Deep-cultivation of Planctomycetes and their phenomic and genomic characterization uncovers novel biology.</title>
        <authorList>
            <person name="Wiegand S."/>
            <person name="Jogler M."/>
            <person name="Boedeker C."/>
            <person name="Pinto D."/>
            <person name="Vollmers J."/>
            <person name="Rivas-Marin E."/>
            <person name="Kohn T."/>
            <person name="Peeters S.H."/>
            <person name="Heuer A."/>
            <person name="Rast P."/>
            <person name="Oberbeckmann S."/>
            <person name="Bunk B."/>
            <person name="Jeske O."/>
            <person name="Meyerdierks A."/>
            <person name="Storesund J.E."/>
            <person name="Kallscheuer N."/>
            <person name="Luecker S."/>
            <person name="Lage O.M."/>
            <person name="Pohl T."/>
            <person name="Merkel B.J."/>
            <person name="Hornburger P."/>
            <person name="Mueller R.-W."/>
            <person name="Bruemmer F."/>
            <person name="Labrenz M."/>
            <person name="Spormann A.M."/>
            <person name="Op Den Camp H."/>
            <person name="Overmann J."/>
            <person name="Amann R."/>
            <person name="Jetten M.S.M."/>
            <person name="Mascher T."/>
            <person name="Medema M.H."/>
            <person name="Devos D.P."/>
            <person name="Kaster A.-K."/>
            <person name="Ovreas L."/>
            <person name="Rohde M."/>
            <person name="Galperin M.Y."/>
            <person name="Jogler C."/>
        </authorList>
    </citation>
    <scope>NUCLEOTIDE SEQUENCE [LARGE SCALE GENOMIC DNA]</scope>
    <source>
        <strain evidence="1 2">Pla52o</strain>
    </source>
</reference>
<dbReference type="PANTHER" id="PTHR12526">
    <property type="entry name" value="GLYCOSYLTRANSFERASE"/>
    <property type="match status" value="1"/>
</dbReference>
<dbReference type="Pfam" id="PF13692">
    <property type="entry name" value="Glyco_trans_1_4"/>
    <property type="match status" value="1"/>
</dbReference>
<proteinExistence type="predicted"/>
<dbReference type="OrthoDB" id="9795068at2"/>
<dbReference type="Proteomes" id="UP000316304">
    <property type="component" value="Unassembled WGS sequence"/>
</dbReference>
<dbReference type="PANTHER" id="PTHR12526:SF635">
    <property type="entry name" value="GLYCOSYL TRANSFERASE GROUP 1"/>
    <property type="match status" value="1"/>
</dbReference>
<gene>
    <name evidence="1" type="primary">glgA_1</name>
    <name evidence="1" type="ORF">Pla52o_44180</name>
</gene>
<sequence>MIVDQLCYGVSGGAAGAAQRIHAGLLAAGVDSRYWHSPKLSRSEMPETQPLVWPSNTDARPLNRAFDRLSRTASLTWAKRRHRPGPSPTREYFSSGRLRHATPFPTSQLTGDVLMIHWVGKLFDYPTFFQSLPKQRPIVWVLHDMNPFTGGCHFSAGCDRFERGCGSCPQLDHAHASDPSARTMAMKTELYRELDLHVVSVSHWMSEQAKRSMPMRNAASHHVIPLGIDIQAFAPIEKSQAKAALGLRSDRKVIAFGADVATNRRKGFHCLMEAWPRLDPNQVQGIMFGGGDAPQLPSNVASIRHFGYIRDALQKQLFYSAADMFVMPSLEDNLPQTGLEASACGTPVVAFDAGGIPDYVRHHNTGLLAPTGDSEALAVQIKWMLDHPEQRLAMGVKAREMMQQEFTGPLETSRYQALLQQVVRGASAAGKRVA</sequence>
<dbReference type="RefSeq" id="WP_146596469.1">
    <property type="nucleotide sequence ID" value="NZ_SJPT01000008.1"/>
</dbReference>
<protein>
    <submittedName>
        <fullName evidence="1">Capsular glucan synthase</fullName>
        <ecNumber evidence="1">2.4.1.21</ecNumber>
    </submittedName>
</protein>
<keyword evidence="1" id="KW-0808">Transferase</keyword>
<dbReference type="AlphaFoldDB" id="A0A5C6C7C4"/>
<keyword evidence="1" id="KW-0328">Glycosyltransferase</keyword>
<name>A0A5C6C7C4_9BACT</name>
<dbReference type="EMBL" id="SJPT01000008">
    <property type="protein sequence ID" value="TWU20540.1"/>
    <property type="molecule type" value="Genomic_DNA"/>
</dbReference>
<evidence type="ECO:0000313" key="2">
    <source>
        <dbReference type="Proteomes" id="UP000316304"/>
    </source>
</evidence>
<dbReference type="SUPFAM" id="SSF53756">
    <property type="entry name" value="UDP-Glycosyltransferase/glycogen phosphorylase"/>
    <property type="match status" value="1"/>
</dbReference>
<dbReference type="EC" id="2.4.1.21" evidence="1"/>
<organism evidence="1 2">
    <name type="scientific">Novipirellula galeiformis</name>
    <dbReference type="NCBI Taxonomy" id="2528004"/>
    <lineage>
        <taxon>Bacteria</taxon>
        <taxon>Pseudomonadati</taxon>
        <taxon>Planctomycetota</taxon>
        <taxon>Planctomycetia</taxon>
        <taxon>Pirellulales</taxon>
        <taxon>Pirellulaceae</taxon>
        <taxon>Novipirellula</taxon>
    </lineage>
</organism>